<proteinExistence type="predicted"/>
<dbReference type="PANTHER" id="PTHR47365:SF1">
    <property type="entry name" value="F-BOX_KELCH-REPEAT PROTEIN"/>
    <property type="match status" value="1"/>
</dbReference>
<dbReference type="SUPFAM" id="SSF117281">
    <property type="entry name" value="Kelch motif"/>
    <property type="match status" value="1"/>
</dbReference>
<dbReference type="PANTHER" id="PTHR47365">
    <property type="entry name" value="PLANT PROTEIN, PUTATIVE-RELATED"/>
    <property type="match status" value="1"/>
</dbReference>
<name>A0A7J6W5T1_THATH</name>
<organism evidence="1 2">
    <name type="scientific">Thalictrum thalictroides</name>
    <name type="common">Rue-anemone</name>
    <name type="synonym">Anemone thalictroides</name>
    <dbReference type="NCBI Taxonomy" id="46969"/>
    <lineage>
        <taxon>Eukaryota</taxon>
        <taxon>Viridiplantae</taxon>
        <taxon>Streptophyta</taxon>
        <taxon>Embryophyta</taxon>
        <taxon>Tracheophyta</taxon>
        <taxon>Spermatophyta</taxon>
        <taxon>Magnoliopsida</taxon>
        <taxon>Ranunculales</taxon>
        <taxon>Ranunculaceae</taxon>
        <taxon>Thalictroideae</taxon>
        <taxon>Thalictrum</taxon>
    </lineage>
</organism>
<dbReference type="Gene3D" id="2.120.10.80">
    <property type="entry name" value="Kelch-type beta propeller"/>
    <property type="match status" value="1"/>
</dbReference>
<dbReference type="Proteomes" id="UP000554482">
    <property type="component" value="Unassembled WGS sequence"/>
</dbReference>
<reference evidence="1 2" key="1">
    <citation type="submission" date="2020-06" db="EMBL/GenBank/DDBJ databases">
        <title>Transcriptomic and genomic resources for Thalictrum thalictroides and T. hernandezii: Facilitating candidate gene discovery in an emerging model plant lineage.</title>
        <authorList>
            <person name="Arias T."/>
            <person name="Riano-Pachon D.M."/>
            <person name="Di Stilio V.S."/>
        </authorList>
    </citation>
    <scope>NUCLEOTIDE SEQUENCE [LARGE SCALE GENOMIC DNA]</scope>
    <source>
        <strain evidence="2">cv. WT478/WT964</strain>
        <tissue evidence="1">Leaves</tissue>
    </source>
</reference>
<accession>A0A7J6W5T1</accession>
<evidence type="ECO:0000313" key="1">
    <source>
        <dbReference type="EMBL" id="KAF5191902.1"/>
    </source>
</evidence>
<dbReference type="SMART" id="SM00612">
    <property type="entry name" value="Kelch"/>
    <property type="match status" value="2"/>
</dbReference>
<dbReference type="Pfam" id="PF01344">
    <property type="entry name" value="Kelch_1"/>
    <property type="match status" value="1"/>
</dbReference>
<sequence length="374" mass="41695">MGSLPTPPPSPQQENSATEHLVFAVFCARDRYPNVNMSNWLASYRPATNSWRRIGPIPELRENHVLKGFSMVSILDSIYIIGGRLCLKEGGHGYGGDTDDIVEVDIEVLPMVTRYNVRTNEWSRCAPLGTPRVDFACTVYDNKIYVAGGQSTLGSARGTTSAEMYDPTLNEWTSLPNMSTSRYKCVGVTWQGKIHVVGGFTEKGDCDCMTAVSIYAPERSSAEVFDTSHDRWDLMARMWQLDVPPNQIVPVNGRLFSSGDCLNAWKGHIEAYDGKLNIWNIVDGSHLQTMSSPTSTSDPNNCTNQRLYLTMAPIGTYLYFLAGYRMHGELVRSMSVVHRFDTSANGDPWRSFEPMEEEGDKELCSHCCVVQVSV</sequence>
<dbReference type="OrthoDB" id="45365at2759"/>
<dbReference type="InterPro" id="IPR006652">
    <property type="entry name" value="Kelch_1"/>
</dbReference>
<comment type="caution">
    <text evidence="1">The sequence shown here is derived from an EMBL/GenBank/DDBJ whole genome shotgun (WGS) entry which is preliminary data.</text>
</comment>
<gene>
    <name evidence="1" type="ORF">FRX31_018509</name>
</gene>
<evidence type="ECO:0000313" key="2">
    <source>
        <dbReference type="Proteomes" id="UP000554482"/>
    </source>
</evidence>
<dbReference type="InterPro" id="IPR015915">
    <property type="entry name" value="Kelch-typ_b-propeller"/>
</dbReference>
<protein>
    <submittedName>
        <fullName evidence="1">Galactose oxidase/kelch repeat superfamily protein</fullName>
    </submittedName>
</protein>
<keyword evidence="2" id="KW-1185">Reference proteome</keyword>
<dbReference type="AlphaFoldDB" id="A0A7J6W5T1"/>
<dbReference type="EMBL" id="JABWDY010022205">
    <property type="protein sequence ID" value="KAF5191902.1"/>
    <property type="molecule type" value="Genomic_DNA"/>
</dbReference>